<evidence type="ECO:0000256" key="2">
    <source>
        <dbReference type="ARBA" id="ARBA00022741"/>
    </source>
</evidence>
<dbReference type="NCBIfam" id="NF010068">
    <property type="entry name" value="PRK13548.1"/>
    <property type="match status" value="1"/>
</dbReference>
<gene>
    <name evidence="8" type="primary">hmuV</name>
    <name evidence="8" type="ORF">NCTC12722_04020</name>
</gene>
<sequence length="267" mass="29089">MLKLESACYRIKGALLLDHVSIDFQPGETVAIVGPNGAGKSTLLRLLSGDLGPTSGHVLLADKSMAAYTPRELAMRRAVLSQHIHVSFPFTVEEIVRMGGEAGTLAQTGELIEALLAEVELSAFRHRDFPTLSGGEQQRAHFARTLLQLTLGERAHGKGILLLDEPTSSLDLRHQIKLLDLARAKARAGTTVIAVLHDLNLAVRFADRIVVLKNGRIAADGHPASSINSDIMEQIFGISTDIRRTEDSLPFVLQQDMAIFQPSRQNH</sequence>
<dbReference type="InterPro" id="IPR027417">
    <property type="entry name" value="P-loop_NTPase"/>
</dbReference>
<accession>A0A380WF38</accession>
<name>A0A380WF38_AFIFE</name>
<dbReference type="GO" id="GO:0016887">
    <property type="term" value="F:ATP hydrolysis activity"/>
    <property type="evidence" value="ECO:0007669"/>
    <property type="project" value="InterPro"/>
</dbReference>
<dbReference type="PROSITE" id="PS50893">
    <property type="entry name" value="ABC_TRANSPORTER_2"/>
    <property type="match status" value="1"/>
</dbReference>
<dbReference type="InterPro" id="IPR003439">
    <property type="entry name" value="ABC_transporter-like_ATP-bd"/>
</dbReference>
<proteinExistence type="predicted"/>
<reference evidence="8 9" key="1">
    <citation type="submission" date="2018-06" db="EMBL/GenBank/DDBJ databases">
        <authorList>
            <consortium name="Pathogen Informatics"/>
            <person name="Doyle S."/>
        </authorList>
    </citation>
    <scope>NUCLEOTIDE SEQUENCE [LARGE SCALE GENOMIC DNA]</scope>
    <source>
        <strain evidence="8 9">NCTC12722</strain>
    </source>
</reference>
<dbReference type="InterPro" id="IPR003593">
    <property type="entry name" value="AAA+_ATPase"/>
</dbReference>
<dbReference type="AlphaFoldDB" id="A0A380WF38"/>
<comment type="function">
    <text evidence="5">Involved in beta-(1--&gt;2)glucan export. Transmembrane domains (TMD) form a pore in the inner membrane and the ATP-binding domain (NBD) is responsible for energy generation.</text>
</comment>
<evidence type="ECO:0000313" key="9">
    <source>
        <dbReference type="Proteomes" id="UP000254343"/>
    </source>
</evidence>
<dbReference type="GO" id="GO:0005524">
    <property type="term" value="F:ATP binding"/>
    <property type="evidence" value="ECO:0007669"/>
    <property type="project" value="UniProtKB-KW"/>
</dbReference>
<comment type="function">
    <text evidence="6">Part of the ABC transporter complex HmuTUV involved in hemin import. Responsible for energy coupling to the transport system.</text>
</comment>
<evidence type="ECO:0000256" key="3">
    <source>
        <dbReference type="ARBA" id="ARBA00022840"/>
    </source>
</evidence>
<dbReference type="SMART" id="SM00382">
    <property type="entry name" value="AAA"/>
    <property type="match status" value="1"/>
</dbReference>
<protein>
    <submittedName>
        <fullName evidence="8">Hemin import ATP-binding protein HmuV</fullName>
        <ecNumber evidence="8">3.6.3.-</ecNumber>
    </submittedName>
</protein>
<evidence type="ECO:0000256" key="4">
    <source>
        <dbReference type="ARBA" id="ARBA00022967"/>
    </source>
</evidence>
<dbReference type="CDD" id="cd03214">
    <property type="entry name" value="ABC_Iron-Siderophores_B12_Hemin"/>
    <property type="match status" value="1"/>
</dbReference>
<dbReference type="EMBL" id="UIGB01000001">
    <property type="protein sequence ID" value="SUU86787.1"/>
    <property type="molecule type" value="Genomic_DNA"/>
</dbReference>
<evidence type="ECO:0000256" key="1">
    <source>
        <dbReference type="ARBA" id="ARBA00022448"/>
    </source>
</evidence>
<dbReference type="Proteomes" id="UP000254343">
    <property type="component" value="Unassembled WGS sequence"/>
</dbReference>
<dbReference type="Pfam" id="PF00005">
    <property type="entry name" value="ABC_tran"/>
    <property type="match status" value="1"/>
</dbReference>
<keyword evidence="3 8" id="KW-0067">ATP-binding</keyword>
<evidence type="ECO:0000256" key="5">
    <source>
        <dbReference type="ARBA" id="ARBA00024722"/>
    </source>
</evidence>
<dbReference type="PANTHER" id="PTHR42794:SF1">
    <property type="entry name" value="HEMIN IMPORT ATP-BINDING PROTEIN HMUV"/>
    <property type="match status" value="1"/>
</dbReference>
<keyword evidence="1" id="KW-0813">Transport</keyword>
<evidence type="ECO:0000259" key="7">
    <source>
        <dbReference type="PROSITE" id="PS50893"/>
    </source>
</evidence>
<keyword evidence="4" id="KW-1278">Translocase</keyword>
<evidence type="ECO:0000313" key="8">
    <source>
        <dbReference type="EMBL" id="SUU86787.1"/>
    </source>
</evidence>
<feature type="domain" description="ABC transporter" evidence="7">
    <location>
        <begin position="2"/>
        <end position="239"/>
    </location>
</feature>
<dbReference type="PANTHER" id="PTHR42794">
    <property type="entry name" value="HEMIN IMPORT ATP-BINDING PROTEIN HMUV"/>
    <property type="match status" value="1"/>
</dbReference>
<dbReference type="SUPFAM" id="SSF52540">
    <property type="entry name" value="P-loop containing nucleoside triphosphate hydrolases"/>
    <property type="match status" value="1"/>
</dbReference>
<dbReference type="RefSeq" id="WP_002717611.1">
    <property type="nucleotide sequence ID" value="NZ_UFSI01000001.1"/>
</dbReference>
<keyword evidence="2" id="KW-0547">Nucleotide-binding</keyword>
<evidence type="ECO:0000256" key="6">
    <source>
        <dbReference type="ARBA" id="ARBA00037066"/>
    </source>
</evidence>
<organism evidence="8 9">
    <name type="scientific">Afipia felis</name>
    <name type="common">Cat scratch disease bacillus</name>
    <dbReference type="NCBI Taxonomy" id="1035"/>
    <lineage>
        <taxon>Bacteria</taxon>
        <taxon>Pseudomonadati</taxon>
        <taxon>Pseudomonadota</taxon>
        <taxon>Alphaproteobacteria</taxon>
        <taxon>Hyphomicrobiales</taxon>
        <taxon>Nitrobacteraceae</taxon>
        <taxon>Afipia</taxon>
    </lineage>
</organism>
<keyword evidence="8" id="KW-0378">Hydrolase</keyword>
<dbReference type="Gene3D" id="3.40.50.300">
    <property type="entry name" value="P-loop containing nucleotide triphosphate hydrolases"/>
    <property type="match status" value="1"/>
</dbReference>
<dbReference type="EC" id="3.6.3.-" evidence="8"/>